<evidence type="ECO:0000313" key="2">
    <source>
        <dbReference type="EMBL" id="KRX26166.1"/>
    </source>
</evidence>
<reference evidence="2 3" key="1">
    <citation type="submission" date="2015-01" db="EMBL/GenBank/DDBJ databases">
        <title>Evolution of Trichinella species and genotypes.</title>
        <authorList>
            <person name="Korhonen P.K."/>
            <person name="Edoardo P."/>
            <person name="Giuseppe L.R."/>
            <person name="Gasser R.B."/>
        </authorList>
    </citation>
    <scope>NUCLEOTIDE SEQUENCE [LARGE SCALE GENOMIC DNA]</scope>
    <source>
        <strain evidence="2">ISS37</strain>
    </source>
</reference>
<name>A0A0V0SHL0_9BILA</name>
<dbReference type="Proteomes" id="UP000054630">
    <property type="component" value="Unassembled WGS sequence"/>
</dbReference>
<organism evidence="2 3">
    <name type="scientific">Trichinella nelsoni</name>
    <dbReference type="NCBI Taxonomy" id="6336"/>
    <lineage>
        <taxon>Eukaryota</taxon>
        <taxon>Metazoa</taxon>
        <taxon>Ecdysozoa</taxon>
        <taxon>Nematoda</taxon>
        <taxon>Enoplea</taxon>
        <taxon>Dorylaimia</taxon>
        <taxon>Trichinellida</taxon>
        <taxon>Trichinellidae</taxon>
        <taxon>Trichinella</taxon>
    </lineage>
</organism>
<evidence type="ECO:0000313" key="3">
    <source>
        <dbReference type="Proteomes" id="UP000054630"/>
    </source>
</evidence>
<feature type="signal peptide" evidence="1">
    <location>
        <begin position="1"/>
        <end position="22"/>
    </location>
</feature>
<dbReference type="EMBL" id="JYDL01000008">
    <property type="protein sequence ID" value="KRX26166.1"/>
    <property type="molecule type" value="Genomic_DNA"/>
</dbReference>
<keyword evidence="3" id="KW-1185">Reference proteome</keyword>
<dbReference type="AlphaFoldDB" id="A0A0V0SHL0"/>
<proteinExistence type="predicted"/>
<sequence length="87" mass="9483">MLYACLPVLFCTAGSFLLVAFAQLIASGENLAHIDNEQANDSGEGNRNGDKQDPQNIFMLQCPLLRKAMLSELAFSIIKINNTALPK</sequence>
<comment type="caution">
    <text evidence="2">The sequence shown here is derived from an EMBL/GenBank/DDBJ whole genome shotgun (WGS) entry which is preliminary data.</text>
</comment>
<keyword evidence="1" id="KW-0732">Signal</keyword>
<evidence type="ECO:0000256" key="1">
    <source>
        <dbReference type="SAM" id="SignalP"/>
    </source>
</evidence>
<accession>A0A0V0SHL0</accession>
<evidence type="ECO:0008006" key="4">
    <source>
        <dbReference type="Google" id="ProtNLM"/>
    </source>
</evidence>
<gene>
    <name evidence="2" type="ORF">T07_7511</name>
</gene>
<protein>
    <recommendedName>
        <fullName evidence="4">Secreted protein</fullName>
    </recommendedName>
</protein>
<feature type="chain" id="PRO_5006868741" description="Secreted protein" evidence="1">
    <location>
        <begin position="23"/>
        <end position="87"/>
    </location>
</feature>